<protein>
    <submittedName>
        <fullName evidence="9">Uncharacterized protein</fullName>
    </submittedName>
</protein>
<evidence type="ECO:0000256" key="2">
    <source>
        <dbReference type="ARBA" id="ARBA00008377"/>
    </source>
</evidence>
<evidence type="ECO:0000256" key="5">
    <source>
        <dbReference type="ARBA" id="ARBA00022729"/>
    </source>
</evidence>
<comment type="subcellular location">
    <subcellularLocation>
        <location evidence="1">Cell membrane</location>
        <topology evidence="1">Lipid-anchor</topology>
        <topology evidence="1">GPI-anchor</topology>
    </subcellularLocation>
</comment>
<keyword evidence="3" id="KW-1003">Cell membrane</keyword>
<evidence type="ECO:0000256" key="1">
    <source>
        <dbReference type="ARBA" id="ARBA00004609"/>
    </source>
</evidence>
<proteinExistence type="inferred from homology"/>
<evidence type="ECO:0000256" key="7">
    <source>
        <dbReference type="ARBA" id="ARBA00023180"/>
    </source>
</evidence>
<keyword evidence="6" id="KW-0472">Membrane</keyword>
<dbReference type="GO" id="GO:0005886">
    <property type="term" value="C:plasma membrane"/>
    <property type="evidence" value="ECO:0007669"/>
    <property type="project" value="UniProtKB-SubCell"/>
</dbReference>
<sequence>MTQNTHQPKVNEDLDDTEELDFICKCMYNISLIYVLFRSWDEFHKCASNVLVNCPEDTAAIWESLRQESRKIQYQGNLHDLCTSRNQQLNTMGAGDTGETNKETLRGLASISKHSVLTFVFAGMLQWIIAEQT</sequence>
<comment type="similarity">
    <text evidence="2">Belongs to the neuritin family.</text>
</comment>
<dbReference type="EMBL" id="DYDO01000010">
    <property type="protein sequence ID" value="DBA17070.1"/>
    <property type="molecule type" value="Genomic_DNA"/>
</dbReference>
<dbReference type="PANTHER" id="PTHR15902:SF2">
    <property type="entry name" value="NEURITIN-LIKE PROTEIN"/>
    <property type="match status" value="1"/>
</dbReference>
<dbReference type="GO" id="GO:0098552">
    <property type="term" value="C:side of membrane"/>
    <property type="evidence" value="ECO:0007669"/>
    <property type="project" value="UniProtKB-KW"/>
</dbReference>
<dbReference type="PANTHER" id="PTHR15902">
    <property type="entry name" value="NEURITIN-RELATED"/>
    <property type="match status" value="1"/>
</dbReference>
<name>A0AAV3A086_PYXAD</name>
<dbReference type="AlphaFoldDB" id="A0AAV3A086"/>
<evidence type="ECO:0000256" key="6">
    <source>
        <dbReference type="ARBA" id="ARBA00023136"/>
    </source>
</evidence>
<evidence type="ECO:0000256" key="3">
    <source>
        <dbReference type="ARBA" id="ARBA00022475"/>
    </source>
</evidence>
<evidence type="ECO:0000256" key="4">
    <source>
        <dbReference type="ARBA" id="ARBA00022622"/>
    </source>
</evidence>
<evidence type="ECO:0000313" key="9">
    <source>
        <dbReference type="EMBL" id="DBA17070.1"/>
    </source>
</evidence>
<gene>
    <name evidence="9" type="ORF">GDO54_002577</name>
</gene>
<reference evidence="9" key="1">
    <citation type="thesis" date="2020" institute="ProQuest LLC" country="789 East Eisenhower Parkway, Ann Arbor, MI, USA">
        <title>Comparative Genomics and Chromosome Evolution.</title>
        <authorList>
            <person name="Mudd A.B."/>
        </authorList>
    </citation>
    <scope>NUCLEOTIDE SEQUENCE</scope>
    <source>
        <strain evidence="9">1538</strain>
        <tissue evidence="9">Blood</tissue>
    </source>
</reference>
<organism evidence="9 10">
    <name type="scientific">Pyxicephalus adspersus</name>
    <name type="common">African bullfrog</name>
    <dbReference type="NCBI Taxonomy" id="30357"/>
    <lineage>
        <taxon>Eukaryota</taxon>
        <taxon>Metazoa</taxon>
        <taxon>Chordata</taxon>
        <taxon>Craniata</taxon>
        <taxon>Vertebrata</taxon>
        <taxon>Euteleostomi</taxon>
        <taxon>Amphibia</taxon>
        <taxon>Batrachia</taxon>
        <taxon>Anura</taxon>
        <taxon>Neobatrachia</taxon>
        <taxon>Ranoidea</taxon>
        <taxon>Pyxicephalidae</taxon>
        <taxon>Pyxicephalinae</taxon>
        <taxon>Pyxicephalus</taxon>
    </lineage>
</organism>
<keyword evidence="5" id="KW-0732">Signal</keyword>
<keyword evidence="10" id="KW-1185">Reference proteome</keyword>
<dbReference type="InterPro" id="IPR026144">
    <property type="entry name" value="Neuritin_fam"/>
</dbReference>
<keyword evidence="4" id="KW-0336">GPI-anchor</keyword>
<dbReference type="GO" id="GO:1990138">
    <property type="term" value="P:neuron projection extension"/>
    <property type="evidence" value="ECO:0007669"/>
    <property type="project" value="TreeGrafter"/>
</dbReference>
<dbReference type="Proteomes" id="UP001181693">
    <property type="component" value="Unassembled WGS sequence"/>
</dbReference>
<keyword evidence="7" id="KW-0325">Glycoprotein</keyword>
<keyword evidence="8" id="KW-0449">Lipoprotein</keyword>
<accession>A0AAV3A086</accession>
<comment type="caution">
    <text evidence="9">The sequence shown here is derived from an EMBL/GenBank/DDBJ whole genome shotgun (WGS) entry which is preliminary data.</text>
</comment>
<dbReference type="Pfam" id="PF15056">
    <property type="entry name" value="NRN1"/>
    <property type="match status" value="1"/>
</dbReference>
<evidence type="ECO:0000313" key="10">
    <source>
        <dbReference type="Proteomes" id="UP001181693"/>
    </source>
</evidence>
<evidence type="ECO:0000256" key="8">
    <source>
        <dbReference type="ARBA" id="ARBA00023288"/>
    </source>
</evidence>